<protein>
    <submittedName>
        <fullName evidence="2">Uncharacterized protein</fullName>
    </submittedName>
</protein>
<keyword evidence="1" id="KW-0732">Signal</keyword>
<feature type="chain" id="PRO_5047043970" evidence="1">
    <location>
        <begin position="21"/>
        <end position="304"/>
    </location>
</feature>
<dbReference type="RefSeq" id="WP_345235545.1">
    <property type="nucleotide sequence ID" value="NZ_BAABGZ010000016.1"/>
</dbReference>
<gene>
    <name evidence="2" type="ORF">GCM10023185_16440</name>
</gene>
<organism evidence="2 3">
    <name type="scientific">Hymenobacter saemangeumensis</name>
    <dbReference type="NCBI Taxonomy" id="1084522"/>
    <lineage>
        <taxon>Bacteria</taxon>
        <taxon>Pseudomonadati</taxon>
        <taxon>Bacteroidota</taxon>
        <taxon>Cytophagia</taxon>
        <taxon>Cytophagales</taxon>
        <taxon>Hymenobacteraceae</taxon>
        <taxon>Hymenobacter</taxon>
    </lineage>
</organism>
<name>A0ABP8I9Y7_9BACT</name>
<feature type="signal peptide" evidence="1">
    <location>
        <begin position="1"/>
        <end position="20"/>
    </location>
</feature>
<proteinExistence type="predicted"/>
<dbReference type="EMBL" id="BAABGZ010000016">
    <property type="protein sequence ID" value="GAA4354505.1"/>
    <property type="molecule type" value="Genomic_DNA"/>
</dbReference>
<evidence type="ECO:0000313" key="2">
    <source>
        <dbReference type="EMBL" id="GAA4354505.1"/>
    </source>
</evidence>
<evidence type="ECO:0000256" key="1">
    <source>
        <dbReference type="SAM" id="SignalP"/>
    </source>
</evidence>
<dbReference type="Proteomes" id="UP001501153">
    <property type="component" value="Unassembled WGS sequence"/>
</dbReference>
<evidence type="ECO:0000313" key="3">
    <source>
        <dbReference type="Proteomes" id="UP001501153"/>
    </source>
</evidence>
<keyword evidence="3" id="KW-1185">Reference proteome</keyword>
<sequence length="304" mass="33974">MRCLLFCLLLASLWHGRALAQASRPTAPRRLTAAEMQLMRSQPLLVMLQREEAQKLKKLAGNPAGLQMYRDDMAKVNAILRQAAAAWTLSPKVEYRYADQVDSLAMAKDAGQLNVLDFDEVAFPAYPASAQRSWAAPVPGGVVGSTVPLPSFRLRVFIRQRNFAVHSEPILGPGVQESDMLYCMKLIQMYAAGNRRQQLKTGPTPPTLLLCQDDRAADLTDAQIKQVYPYPYQFVSRADYEKAFQEGTPGYALVRLCWQGYAITSPLVFMPSTLDLVCGGDLHSLKEVRITQKDFKSFKKTLLQ</sequence>
<reference evidence="3" key="1">
    <citation type="journal article" date="2019" name="Int. J. Syst. Evol. Microbiol.">
        <title>The Global Catalogue of Microorganisms (GCM) 10K type strain sequencing project: providing services to taxonomists for standard genome sequencing and annotation.</title>
        <authorList>
            <consortium name="The Broad Institute Genomics Platform"/>
            <consortium name="The Broad Institute Genome Sequencing Center for Infectious Disease"/>
            <person name="Wu L."/>
            <person name="Ma J."/>
        </authorList>
    </citation>
    <scope>NUCLEOTIDE SEQUENCE [LARGE SCALE GENOMIC DNA]</scope>
    <source>
        <strain evidence="3">JCM 17923</strain>
    </source>
</reference>
<comment type="caution">
    <text evidence="2">The sequence shown here is derived from an EMBL/GenBank/DDBJ whole genome shotgun (WGS) entry which is preliminary data.</text>
</comment>
<accession>A0ABP8I9Y7</accession>